<dbReference type="InterPro" id="IPR039425">
    <property type="entry name" value="RNA_pol_sigma-70-like"/>
</dbReference>
<keyword evidence="3" id="KW-0731">Sigma factor</keyword>
<dbReference type="Proteomes" id="UP001179280">
    <property type="component" value="Unassembled WGS sequence"/>
</dbReference>
<dbReference type="InterPro" id="IPR013325">
    <property type="entry name" value="RNA_pol_sigma_r2"/>
</dbReference>
<feature type="domain" description="RNA polymerase sigma factor 70 region 4 type 2" evidence="7">
    <location>
        <begin position="113"/>
        <end position="165"/>
    </location>
</feature>
<protein>
    <submittedName>
        <fullName evidence="8">RNA polymerase sigma-70 factor (ECF subfamily)</fullName>
    </submittedName>
</protein>
<dbReference type="RefSeq" id="WP_035417857.1">
    <property type="nucleotide sequence ID" value="NZ_JAFBCV010000010.1"/>
</dbReference>
<evidence type="ECO:0000256" key="5">
    <source>
        <dbReference type="ARBA" id="ARBA00023163"/>
    </source>
</evidence>
<proteinExistence type="inferred from homology"/>
<dbReference type="PANTHER" id="PTHR43133:SF52">
    <property type="entry name" value="ECF RNA POLYMERASE SIGMA FACTOR SIGL"/>
    <property type="match status" value="1"/>
</dbReference>
<dbReference type="Pfam" id="PF08281">
    <property type="entry name" value="Sigma70_r4_2"/>
    <property type="match status" value="1"/>
</dbReference>
<dbReference type="InterPro" id="IPR014284">
    <property type="entry name" value="RNA_pol_sigma-70_dom"/>
</dbReference>
<gene>
    <name evidence="8" type="ORF">JOC54_003028</name>
</gene>
<reference evidence="8" key="1">
    <citation type="submission" date="2021-01" db="EMBL/GenBank/DDBJ databases">
        <title>Genomic Encyclopedia of Type Strains, Phase IV (KMG-IV): sequencing the most valuable type-strain genomes for metagenomic binning, comparative biology and taxonomic classification.</title>
        <authorList>
            <person name="Goeker M."/>
        </authorList>
    </citation>
    <scope>NUCLEOTIDE SEQUENCE</scope>
    <source>
        <strain evidence="8">DSM 21943</strain>
    </source>
</reference>
<evidence type="ECO:0000259" key="6">
    <source>
        <dbReference type="Pfam" id="PF04542"/>
    </source>
</evidence>
<comment type="caution">
    <text evidence="8">The sequence shown here is derived from an EMBL/GenBank/DDBJ whole genome shotgun (WGS) entry which is preliminary data.</text>
</comment>
<dbReference type="CDD" id="cd06171">
    <property type="entry name" value="Sigma70_r4"/>
    <property type="match status" value="1"/>
</dbReference>
<name>A0ABS2SW28_9BACI</name>
<evidence type="ECO:0000256" key="4">
    <source>
        <dbReference type="ARBA" id="ARBA00023125"/>
    </source>
</evidence>
<dbReference type="EMBL" id="JAFBCV010000010">
    <property type="protein sequence ID" value="MBM7839748.1"/>
    <property type="molecule type" value="Genomic_DNA"/>
</dbReference>
<dbReference type="SUPFAM" id="SSF88659">
    <property type="entry name" value="Sigma3 and sigma4 domains of RNA polymerase sigma factors"/>
    <property type="match status" value="1"/>
</dbReference>
<feature type="domain" description="RNA polymerase sigma-70 region 2" evidence="6">
    <location>
        <begin position="22"/>
        <end position="87"/>
    </location>
</feature>
<keyword evidence="4" id="KW-0238">DNA-binding</keyword>
<comment type="similarity">
    <text evidence="1">Belongs to the sigma-70 factor family. ECF subfamily.</text>
</comment>
<evidence type="ECO:0000259" key="7">
    <source>
        <dbReference type="Pfam" id="PF08281"/>
    </source>
</evidence>
<evidence type="ECO:0000256" key="3">
    <source>
        <dbReference type="ARBA" id="ARBA00023082"/>
    </source>
</evidence>
<evidence type="ECO:0000256" key="1">
    <source>
        <dbReference type="ARBA" id="ARBA00010641"/>
    </source>
</evidence>
<evidence type="ECO:0000313" key="9">
    <source>
        <dbReference type="Proteomes" id="UP001179280"/>
    </source>
</evidence>
<dbReference type="InterPro" id="IPR007627">
    <property type="entry name" value="RNA_pol_sigma70_r2"/>
</dbReference>
<dbReference type="InterPro" id="IPR013249">
    <property type="entry name" value="RNA_pol_sigma70_r4_t2"/>
</dbReference>
<evidence type="ECO:0000313" key="8">
    <source>
        <dbReference type="EMBL" id="MBM7839748.1"/>
    </source>
</evidence>
<dbReference type="PANTHER" id="PTHR43133">
    <property type="entry name" value="RNA POLYMERASE ECF-TYPE SIGMA FACTO"/>
    <property type="match status" value="1"/>
</dbReference>
<dbReference type="SUPFAM" id="SSF88946">
    <property type="entry name" value="Sigma2 domain of RNA polymerase sigma factors"/>
    <property type="match status" value="1"/>
</dbReference>
<dbReference type="Pfam" id="PF04542">
    <property type="entry name" value="Sigma70_r2"/>
    <property type="match status" value="1"/>
</dbReference>
<evidence type="ECO:0000256" key="2">
    <source>
        <dbReference type="ARBA" id="ARBA00023015"/>
    </source>
</evidence>
<sequence length="180" mass="21078">MDDQELVKRVLQGDELAIEQLHKRYAQPLFHYIHMQTNSFHDSEEILQDVFYKAATQLHQFKQRSSFKTWIYTITRNRLIDYYRSNKAQKNQVELSPLSADLHATPSSPYKLDDLQEALEQLPTNYQTVLHLRFIEGFSLLETAKIMGKSLYAVKNLQKRAQKQLKSDAHVEGFTYAKKG</sequence>
<keyword evidence="9" id="KW-1185">Reference proteome</keyword>
<keyword evidence="5" id="KW-0804">Transcription</keyword>
<dbReference type="InterPro" id="IPR036388">
    <property type="entry name" value="WH-like_DNA-bd_sf"/>
</dbReference>
<dbReference type="NCBIfam" id="TIGR02937">
    <property type="entry name" value="sigma70-ECF"/>
    <property type="match status" value="1"/>
</dbReference>
<keyword evidence="2" id="KW-0805">Transcription regulation</keyword>
<dbReference type="Gene3D" id="1.10.1740.10">
    <property type="match status" value="1"/>
</dbReference>
<dbReference type="InterPro" id="IPR013324">
    <property type="entry name" value="RNA_pol_sigma_r3/r4-like"/>
</dbReference>
<organism evidence="8 9">
    <name type="scientific">Shouchella xiaoxiensis</name>
    <dbReference type="NCBI Taxonomy" id="766895"/>
    <lineage>
        <taxon>Bacteria</taxon>
        <taxon>Bacillati</taxon>
        <taxon>Bacillota</taxon>
        <taxon>Bacilli</taxon>
        <taxon>Bacillales</taxon>
        <taxon>Bacillaceae</taxon>
        <taxon>Shouchella</taxon>
    </lineage>
</organism>
<accession>A0ABS2SW28</accession>
<dbReference type="Gene3D" id="1.10.10.10">
    <property type="entry name" value="Winged helix-like DNA-binding domain superfamily/Winged helix DNA-binding domain"/>
    <property type="match status" value="1"/>
</dbReference>